<dbReference type="InterPro" id="IPR012910">
    <property type="entry name" value="Plug_dom"/>
</dbReference>
<evidence type="ECO:0000313" key="8">
    <source>
        <dbReference type="EMBL" id="MXO85920.1"/>
    </source>
</evidence>
<name>A0A844ZG13_9SPHN</name>
<evidence type="ECO:0000256" key="4">
    <source>
        <dbReference type="RuleBase" id="RU003357"/>
    </source>
</evidence>
<dbReference type="PANTHER" id="PTHR40980:SF5">
    <property type="entry name" value="TONB-DEPENDENT RECEPTOR"/>
    <property type="match status" value="1"/>
</dbReference>
<dbReference type="Gene3D" id="2.170.130.10">
    <property type="entry name" value="TonB-dependent receptor, plug domain"/>
    <property type="match status" value="1"/>
</dbReference>
<evidence type="ECO:0000259" key="7">
    <source>
        <dbReference type="Pfam" id="PF07715"/>
    </source>
</evidence>
<dbReference type="Gene3D" id="2.40.170.20">
    <property type="entry name" value="TonB-dependent receptor, beta-barrel domain"/>
    <property type="match status" value="1"/>
</dbReference>
<dbReference type="InterPro" id="IPR000531">
    <property type="entry name" value="Beta-barrel_TonB"/>
</dbReference>
<keyword evidence="9" id="KW-1185">Reference proteome</keyword>
<evidence type="ECO:0000256" key="3">
    <source>
        <dbReference type="ARBA" id="ARBA00023237"/>
    </source>
</evidence>
<feature type="domain" description="TonB-dependent receptor plug" evidence="7">
    <location>
        <begin position="87"/>
        <end position="187"/>
    </location>
</feature>
<keyword evidence="5" id="KW-0732">Signal</keyword>
<evidence type="ECO:0000256" key="2">
    <source>
        <dbReference type="ARBA" id="ARBA00023136"/>
    </source>
</evidence>
<dbReference type="InterPro" id="IPR036942">
    <property type="entry name" value="Beta-barrel_TonB_sf"/>
</dbReference>
<evidence type="ECO:0000256" key="1">
    <source>
        <dbReference type="ARBA" id="ARBA00004442"/>
    </source>
</evidence>
<evidence type="ECO:0000256" key="5">
    <source>
        <dbReference type="SAM" id="SignalP"/>
    </source>
</evidence>
<keyword evidence="2 4" id="KW-0472">Membrane</keyword>
<protein>
    <submittedName>
        <fullName evidence="8">TonB-dependent receptor</fullName>
    </submittedName>
</protein>
<dbReference type="RefSeq" id="WP_160682262.1">
    <property type="nucleotide sequence ID" value="NZ_WTYW01000001.1"/>
</dbReference>
<feature type="chain" id="PRO_5032290458" evidence="5">
    <location>
        <begin position="26"/>
        <end position="909"/>
    </location>
</feature>
<proteinExistence type="inferred from homology"/>
<dbReference type="SUPFAM" id="SSF56935">
    <property type="entry name" value="Porins"/>
    <property type="match status" value="1"/>
</dbReference>
<dbReference type="GO" id="GO:0009279">
    <property type="term" value="C:cell outer membrane"/>
    <property type="evidence" value="ECO:0007669"/>
    <property type="project" value="UniProtKB-SubCell"/>
</dbReference>
<dbReference type="PANTHER" id="PTHR40980">
    <property type="entry name" value="PLUG DOMAIN-CONTAINING PROTEIN"/>
    <property type="match status" value="1"/>
</dbReference>
<reference evidence="8 9" key="1">
    <citation type="submission" date="2019-12" db="EMBL/GenBank/DDBJ databases">
        <title>Genomic-based taxomic classification of the family Erythrobacteraceae.</title>
        <authorList>
            <person name="Xu L."/>
        </authorList>
    </citation>
    <scope>NUCLEOTIDE SEQUENCE [LARGE SCALE GENOMIC DNA]</scope>
    <source>
        <strain evidence="8 9">MCCC 1A09962</strain>
    </source>
</reference>
<dbReference type="Pfam" id="PF07715">
    <property type="entry name" value="Plug"/>
    <property type="match status" value="1"/>
</dbReference>
<feature type="signal peptide" evidence="5">
    <location>
        <begin position="1"/>
        <end position="25"/>
    </location>
</feature>
<organism evidence="8 9">
    <name type="scientific">Parapontixanthobacter aurantiacus</name>
    <dbReference type="NCBI Taxonomy" id="1463599"/>
    <lineage>
        <taxon>Bacteria</taxon>
        <taxon>Pseudomonadati</taxon>
        <taxon>Pseudomonadota</taxon>
        <taxon>Alphaproteobacteria</taxon>
        <taxon>Sphingomonadales</taxon>
        <taxon>Erythrobacteraceae</taxon>
        <taxon>Parapontixanthobacter</taxon>
    </lineage>
</organism>
<keyword evidence="3" id="KW-0998">Cell outer membrane</keyword>
<feature type="domain" description="TonB-dependent receptor-like beta-barrel" evidence="6">
    <location>
        <begin position="418"/>
        <end position="873"/>
    </location>
</feature>
<dbReference type="AlphaFoldDB" id="A0A844ZG13"/>
<dbReference type="InterPro" id="IPR037066">
    <property type="entry name" value="Plug_dom_sf"/>
</dbReference>
<comment type="caution">
    <text evidence="8">The sequence shown here is derived from an EMBL/GenBank/DDBJ whole genome shotgun (WGS) entry which is preliminary data.</text>
</comment>
<dbReference type="EMBL" id="WTYW01000001">
    <property type="protein sequence ID" value="MXO85920.1"/>
    <property type="molecule type" value="Genomic_DNA"/>
</dbReference>
<dbReference type="Pfam" id="PF00593">
    <property type="entry name" value="TonB_dep_Rec_b-barrel"/>
    <property type="match status" value="1"/>
</dbReference>
<gene>
    <name evidence="8" type="ORF">GRI38_07725</name>
</gene>
<evidence type="ECO:0000259" key="6">
    <source>
        <dbReference type="Pfam" id="PF00593"/>
    </source>
</evidence>
<comment type="subcellular location">
    <subcellularLocation>
        <location evidence="1 4">Cell outer membrane</location>
    </subcellularLocation>
</comment>
<keyword evidence="8" id="KW-0675">Receptor</keyword>
<evidence type="ECO:0000313" key="9">
    <source>
        <dbReference type="Proteomes" id="UP000433104"/>
    </source>
</evidence>
<sequence length="909" mass="99779">MFDARHYAGLLLLSSSLALPSAASAQSIGIPPGDDPSTEEAEEIQAEEAQGVVEPGEDVAAEELVEPDVSIPGSTIIVTGRRRQDPVRSSSQVLSVLSAEDIARTGEGDIAGALGRVTGLSLVGDGRVFVRGLGDRYSLALLNGLPLPSPEPLSRVVPLDIFPTNVVASSLVQKSYSANFPGEFGGGVINLTTRAVPDESFVTISGSIGGDTETTFGNGLDYYGSDYDWFGFDNGNRDIPGNLAAFIASGERIEDTPVEVQEGIASQLFPTNLVTVQRIGELPVNFSASLTGGTSVEVGDGAYLGIIATASLKNEWRNRNVRSQEANTDLSELSSDFTTFITDNNVLFNALLGFGLEVDEHRFRWTNLYIRDTLKTARLGRGTRFQLGETGFDFINQNTAWFERQLIDSQGVAELEFGDLSIDLRGGYARTDREAPFNATFSYTRTNLDDQLGNEYVVYLNRQSDTGLVSVSFDDLQEELWYAGIDVSYRFLDSITATVGYAYSDTDRFSVRREFSPRAQGDFLDDSLVPYIGLRRPGSIINGASLAAFDIRLDETSPFPAFDAALTINAGYGLVRFTPLDPFTVELGVRYEDAEQTVALDQTIFNNPITGAIPTNNFNDYWLPGVTLTLEATDALQFRASASRTIARPQFRELVEQLYFDPESNRAYRGNPFLTDSELTNAELRAEYYLSNTDRLSVAGFYKRIENPIEAFVTTAAGNLLTSYANAPEAELYGAEFEATYGYDLFDLGGWFETKQLRLGVNYTFTQSSISVAEDDITRIPPTGDVPATLYFSDGDRLVGQSDHVANVQFGLEDLDKLQQFTFLVNYASERVTSRGFQRPDIIEDPGLTLDFVARAEVNLASQPFEVELEARNITGRDNLEFQENGDARIDVNSYEVGRRFSVSLSTEF</sequence>
<dbReference type="Proteomes" id="UP000433104">
    <property type="component" value="Unassembled WGS sequence"/>
</dbReference>
<accession>A0A844ZG13</accession>
<dbReference type="OrthoDB" id="9768470at2"/>
<keyword evidence="4" id="KW-0798">TonB box</keyword>
<comment type="similarity">
    <text evidence="4">Belongs to the TonB-dependent receptor family.</text>
</comment>